<dbReference type="AlphaFoldDB" id="A0A366DA84"/>
<dbReference type="InterPro" id="IPR045713">
    <property type="entry name" value="DUF6069"/>
</dbReference>
<evidence type="ECO:0000313" key="3">
    <source>
        <dbReference type="Proteomes" id="UP000252586"/>
    </source>
</evidence>
<dbReference type="RefSeq" id="WP_067513008.1">
    <property type="nucleotide sequence ID" value="NZ_CP107943.1"/>
</dbReference>
<dbReference type="EMBL" id="QNRE01000012">
    <property type="protein sequence ID" value="RBO86943.1"/>
    <property type="molecule type" value="Genomic_DNA"/>
</dbReference>
<feature type="transmembrane region" description="Helical" evidence="1">
    <location>
        <begin position="64"/>
        <end position="86"/>
    </location>
</feature>
<evidence type="ECO:0000313" key="2">
    <source>
        <dbReference type="EMBL" id="RBO86943.1"/>
    </source>
</evidence>
<name>A0A366DA84_9NOCA</name>
<dbReference type="Proteomes" id="UP000252586">
    <property type="component" value="Unassembled WGS sequence"/>
</dbReference>
<keyword evidence="1" id="KW-0472">Membrane</keyword>
<feature type="transmembrane region" description="Helical" evidence="1">
    <location>
        <begin position="119"/>
        <end position="140"/>
    </location>
</feature>
<keyword evidence="3" id="KW-1185">Reference proteome</keyword>
<reference evidence="2 3" key="1">
    <citation type="submission" date="2018-06" db="EMBL/GenBank/DDBJ databases">
        <title>Genomic Encyclopedia of Type Strains, Phase IV (KMG-IV): sequencing the most valuable type-strain genomes for metagenomic binning, comparative biology and taxonomic classification.</title>
        <authorList>
            <person name="Goeker M."/>
        </authorList>
    </citation>
    <scope>NUCLEOTIDE SEQUENCE [LARGE SCALE GENOMIC DNA]</scope>
    <source>
        <strain evidence="2 3">DSM 44599</strain>
    </source>
</reference>
<feature type="transmembrane region" description="Helical" evidence="1">
    <location>
        <begin position="93"/>
        <end position="113"/>
    </location>
</feature>
<comment type="caution">
    <text evidence="2">The sequence shown here is derived from an EMBL/GenBank/DDBJ whole genome shotgun (WGS) entry which is preliminary data.</text>
</comment>
<proteinExistence type="predicted"/>
<protein>
    <submittedName>
        <fullName evidence="2">Uncharacterized protein</fullName>
    </submittedName>
</protein>
<accession>A0A366DA84</accession>
<dbReference type="OrthoDB" id="4550988at2"/>
<sequence>MTTTTANPASTGSFTDRIPALSRKVAVVGAVVGAVLVNLVIWLIGEAAGGSFTTVDGDTTIDVAPGGVIVLSAVPMAIGLTAAALLAYKWVGALRLAAVIGSALSLATIGLTVTTDFDTPSMVALSVMHVVLVPALVIATEGMRRKLLER</sequence>
<organism evidence="2 3">
    <name type="scientific">Nocardia puris</name>
    <dbReference type="NCBI Taxonomy" id="208602"/>
    <lineage>
        <taxon>Bacteria</taxon>
        <taxon>Bacillati</taxon>
        <taxon>Actinomycetota</taxon>
        <taxon>Actinomycetes</taxon>
        <taxon>Mycobacteriales</taxon>
        <taxon>Nocardiaceae</taxon>
        <taxon>Nocardia</taxon>
    </lineage>
</organism>
<feature type="transmembrane region" description="Helical" evidence="1">
    <location>
        <begin position="25"/>
        <end position="44"/>
    </location>
</feature>
<keyword evidence="1" id="KW-1133">Transmembrane helix</keyword>
<dbReference type="Pfam" id="PF19545">
    <property type="entry name" value="DUF6069"/>
    <property type="match status" value="1"/>
</dbReference>
<keyword evidence="1" id="KW-0812">Transmembrane</keyword>
<evidence type="ECO:0000256" key="1">
    <source>
        <dbReference type="SAM" id="Phobius"/>
    </source>
</evidence>
<gene>
    <name evidence="2" type="ORF">DFR74_112115</name>
</gene>
<dbReference type="STRING" id="1210090.GCA_001613185_05675"/>